<name>A0A9P6UJA7_9FUNG</name>
<feature type="non-terminal residue" evidence="1">
    <location>
        <position position="1"/>
    </location>
</feature>
<sequence>KLGEYFGKPGTPAANILETMGQPDEIKQTMDEAFQASLMPGPMIGGGVGGQGEPTGATNAGPQVMYFIYKWRSNHDYLWFKVDAETERVIESSWYHAYE</sequence>
<dbReference type="OrthoDB" id="5580129at2759"/>
<organism evidence="1 2">
    <name type="scientific">Linnemannia gamsii</name>
    <dbReference type="NCBI Taxonomy" id="64522"/>
    <lineage>
        <taxon>Eukaryota</taxon>
        <taxon>Fungi</taxon>
        <taxon>Fungi incertae sedis</taxon>
        <taxon>Mucoromycota</taxon>
        <taxon>Mortierellomycotina</taxon>
        <taxon>Mortierellomycetes</taxon>
        <taxon>Mortierellales</taxon>
        <taxon>Mortierellaceae</taxon>
        <taxon>Linnemannia</taxon>
    </lineage>
</organism>
<accession>A0A9P6UJA7</accession>
<comment type="caution">
    <text evidence="1">The sequence shown here is derived from an EMBL/GenBank/DDBJ whole genome shotgun (WGS) entry which is preliminary data.</text>
</comment>
<protein>
    <submittedName>
        <fullName evidence="1">Uncharacterized protein</fullName>
    </submittedName>
</protein>
<proteinExistence type="predicted"/>
<reference evidence="1" key="1">
    <citation type="journal article" date="2020" name="Fungal Divers.">
        <title>Resolving the Mortierellaceae phylogeny through synthesis of multi-gene phylogenetics and phylogenomics.</title>
        <authorList>
            <person name="Vandepol N."/>
            <person name="Liber J."/>
            <person name="Desiro A."/>
            <person name="Na H."/>
            <person name="Kennedy M."/>
            <person name="Barry K."/>
            <person name="Grigoriev I.V."/>
            <person name="Miller A.N."/>
            <person name="O'Donnell K."/>
            <person name="Stajich J.E."/>
            <person name="Bonito G."/>
        </authorList>
    </citation>
    <scope>NUCLEOTIDE SEQUENCE</scope>
    <source>
        <strain evidence="1">NVP60</strain>
    </source>
</reference>
<gene>
    <name evidence="1" type="ORF">BGZ97_001549</name>
</gene>
<dbReference type="AlphaFoldDB" id="A0A9P6UJA7"/>
<evidence type="ECO:0000313" key="1">
    <source>
        <dbReference type="EMBL" id="KAG0304320.1"/>
    </source>
</evidence>
<dbReference type="EMBL" id="JAAAIN010001320">
    <property type="protein sequence ID" value="KAG0304320.1"/>
    <property type="molecule type" value="Genomic_DNA"/>
</dbReference>
<evidence type="ECO:0000313" key="2">
    <source>
        <dbReference type="Proteomes" id="UP000823405"/>
    </source>
</evidence>
<dbReference type="Proteomes" id="UP000823405">
    <property type="component" value="Unassembled WGS sequence"/>
</dbReference>
<keyword evidence="2" id="KW-1185">Reference proteome</keyword>